<dbReference type="RefSeq" id="WP_183202055.1">
    <property type="nucleotide sequence ID" value="NZ_BAAAER010000002.1"/>
</dbReference>
<dbReference type="PROSITE" id="PS51746">
    <property type="entry name" value="PPM_2"/>
    <property type="match status" value="1"/>
</dbReference>
<organism evidence="2 3">
    <name type="scientific">Brevundimonas lenta</name>
    <dbReference type="NCBI Taxonomy" id="424796"/>
    <lineage>
        <taxon>Bacteria</taxon>
        <taxon>Pseudomonadati</taxon>
        <taxon>Pseudomonadota</taxon>
        <taxon>Alphaproteobacteria</taxon>
        <taxon>Caulobacterales</taxon>
        <taxon>Caulobacteraceae</taxon>
        <taxon>Brevundimonas</taxon>
    </lineage>
</organism>
<gene>
    <name evidence="2" type="ORF">GGR12_000262</name>
</gene>
<dbReference type="SMART" id="SM00332">
    <property type="entry name" value="PP2Cc"/>
    <property type="match status" value="1"/>
</dbReference>
<dbReference type="Gene3D" id="3.60.40.10">
    <property type="entry name" value="PPM-type phosphatase domain"/>
    <property type="match status" value="1"/>
</dbReference>
<dbReference type="SUPFAM" id="SSF81606">
    <property type="entry name" value="PP2C-like"/>
    <property type="match status" value="1"/>
</dbReference>
<feature type="domain" description="PPM-type phosphatase" evidence="1">
    <location>
        <begin position="3"/>
        <end position="248"/>
    </location>
</feature>
<reference evidence="2 3" key="1">
    <citation type="submission" date="2020-08" db="EMBL/GenBank/DDBJ databases">
        <title>Genomic Encyclopedia of Type Strains, Phase IV (KMG-IV): sequencing the most valuable type-strain genomes for metagenomic binning, comparative biology and taxonomic classification.</title>
        <authorList>
            <person name="Goeker M."/>
        </authorList>
    </citation>
    <scope>NUCLEOTIDE SEQUENCE [LARGE SCALE GENOMIC DNA]</scope>
    <source>
        <strain evidence="2 3">DSM 23960</strain>
    </source>
</reference>
<proteinExistence type="predicted"/>
<dbReference type="SMART" id="SM00331">
    <property type="entry name" value="PP2C_SIG"/>
    <property type="match status" value="1"/>
</dbReference>
<evidence type="ECO:0000259" key="1">
    <source>
        <dbReference type="PROSITE" id="PS51746"/>
    </source>
</evidence>
<dbReference type="InterPro" id="IPR001932">
    <property type="entry name" value="PPM-type_phosphatase-like_dom"/>
</dbReference>
<keyword evidence="3" id="KW-1185">Reference proteome</keyword>
<protein>
    <submittedName>
        <fullName evidence="2">Serine/threonine protein phosphatase PrpC</fullName>
    </submittedName>
</protein>
<sequence length="249" mass="25680">MSAVGVAQALGRRERQEDAADVLMDASGRPRLLVLADGMGGAAAGDLAARLIVHSVRDVFQSEVGVEPGPRLRQACDAANAAIAEAVAQEPSRAGMGGTLVALAPTSAGAVMFLSVGDSLLLRWRGGKLERVNADHSIGGALDSAVRKGLMAAEEAALAAGRNRITSALTGAPLDQMRIDETVGPIRRRSGDCWILASDGLDTLSLTEIATVLARSSGAQSSADALIAAIEAKNQPHQDNTTVLVWQEA</sequence>
<dbReference type="Pfam" id="PF13672">
    <property type="entry name" value="PP2C_2"/>
    <property type="match status" value="1"/>
</dbReference>
<dbReference type="EMBL" id="JACIDM010000001">
    <property type="protein sequence ID" value="MBB4081423.1"/>
    <property type="molecule type" value="Genomic_DNA"/>
</dbReference>
<name>A0A7W6NN53_9CAUL</name>
<dbReference type="AlphaFoldDB" id="A0A7W6NN53"/>
<comment type="caution">
    <text evidence="2">The sequence shown here is derived from an EMBL/GenBank/DDBJ whole genome shotgun (WGS) entry which is preliminary data.</text>
</comment>
<evidence type="ECO:0000313" key="3">
    <source>
        <dbReference type="Proteomes" id="UP000529946"/>
    </source>
</evidence>
<accession>A0A7W6NN53</accession>
<dbReference type="Proteomes" id="UP000529946">
    <property type="component" value="Unassembled WGS sequence"/>
</dbReference>
<dbReference type="InterPro" id="IPR036457">
    <property type="entry name" value="PPM-type-like_dom_sf"/>
</dbReference>
<evidence type="ECO:0000313" key="2">
    <source>
        <dbReference type="EMBL" id="MBB4081423.1"/>
    </source>
</evidence>